<accession>A0A068RVQ4</accession>
<evidence type="ECO:0000313" key="12">
    <source>
        <dbReference type="Proteomes" id="UP000027586"/>
    </source>
</evidence>
<dbReference type="STRING" id="1263082.A0A068RVQ4"/>
<sequence>MHSKFFAIGVVSLISITHAFNMDCSSNVAGYWGQNSYGAANGGDKSNWQKPLHEYCNDDTIDMFPIAFLTKFFSTGGQPEINLANTCSNVDDPTFPGTALANCTFKMQDDIIGCQKRGKVLTISLGGATGGVGFQSDDQAESFADTIWNLFLGGSSDMRPFGSAILDGVDLDIEGGGSAHYTTFLNKIKSHFGSSDRKYYITAAPQCVYPDVNLQETINSFPMDAIFVQFYNNPCGLQTYGQPQWNFGQWDYWARNVSPNKNVKVYIGAPASSSAAGGGYVSADQLGKIASETQKQFPSFGGVMYWDVSQAYGNNRFDKAIKEAISQGSSSSCGSSFQLPPCDAPAYSKGKQYPGGSKAKWFTDSEPDGGANSEWTAVSSCSDGDASSSSSSGNINASASSTSSSDNTADATSTGSMSDTLTASASSSDTTLSTWEVGPMTTDSSDSSTASSMGSITTDSAATGSSSAATTPDATLSTTAESAGNTNYSLSKKEKRWSHITRVKSKQKQRPYT</sequence>
<keyword evidence="12" id="KW-1185">Reference proteome</keyword>
<feature type="domain" description="GH18" evidence="10">
    <location>
        <begin position="26"/>
        <end position="328"/>
    </location>
</feature>
<dbReference type="VEuPathDB" id="FungiDB:LCOR_05123.1"/>
<feature type="compositionally biased region" description="Polar residues" evidence="8">
    <location>
        <begin position="481"/>
        <end position="490"/>
    </location>
</feature>
<evidence type="ECO:0000256" key="8">
    <source>
        <dbReference type="SAM" id="MobiDB-lite"/>
    </source>
</evidence>
<feature type="signal peptide" evidence="9">
    <location>
        <begin position="1"/>
        <end position="19"/>
    </location>
</feature>
<keyword evidence="9" id="KW-0732">Signal</keyword>
<dbReference type="EMBL" id="CBTN010000019">
    <property type="protein sequence ID" value="CDH53810.1"/>
    <property type="molecule type" value="Genomic_DNA"/>
</dbReference>
<keyword evidence="6" id="KW-0326">Glycosidase</keyword>
<evidence type="ECO:0000256" key="2">
    <source>
        <dbReference type="ARBA" id="ARBA00012729"/>
    </source>
</evidence>
<evidence type="ECO:0000256" key="5">
    <source>
        <dbReference type="ARBA" id="ARBA00023277"/>
    </source>
</evidence>
<keyword evidence="3 11" id="KW-0378">Hydrolase</keyword>
<dbReference type="InterPro" id="IPR045321">
    <property type="entry name" value="Cts1-like"/>
</dbReference>
<dbReference type="InterPro" id="IPR017853">
    <property type="entry name" value="GH"/>
</dbReference>
<dbReference type="PROSITE" id="PS01095">
    <property type="entry name" value="GH18_1"/>
    <property type="match status" value="1"/>
</dbReference>
<evidence type="ECO:0000256" key="1">
    <source>
        <dbReference type="ARBA" id="ARBA00000822"/>
    </source>
</evidence>
<feature type="region of interest" description="Disordered" evidence="8">
    <location>
        <begin position="358"/>
        <end position="513"/>
    </location>
</feature>
<proteinExistence type="predicted"/>
<keyword evidence="5" id="KW-0119">Carbohydrate metabolism</keyword>
<evidence type="ECO:0000256" key="7">
    <source>
        <dbReference type="ARBA" id="ARBA00023326"/>
    </source>
</evidence>
<comment type="catalytic activity">
    <reaction evidence="1">
        <text>Random endo-hydrolysis of N-acetyl-beta-D-glucosaminide (1-&gt;4)-beta-linkages in chitin and chitodextrins.</text>
        <dbReference type="EC" id="3.2.1.14"/>
    </reaction>
</comment>
<comment type="caution">
    <text evidence="11">The sequence shown here is derived from an EMBL/GenBank/DDBJ whole genome shotgun (WGS) entry which is preliminary data.</text>
</comment>
<dbReference type="EC" id="3.2.1.14" evidence="2"/>
<evidence type="ECO:0000256" key="6">
    <source>
        <dbReference type="ARBA" id="ARBA00023295"/>
    </source>
</evidence>
<evidence type="ECO:0000256" key="9">
    <source>
        <dbReference type="SAM" id="SignalP"/>
    </source>
</evidence>
<dbReference type="GO" id="GO:0008843">
    <property type="term" value="F:endochitinase activity"/>
    <property type="evidence" value="ECO:0007669"/>
    <property type="project" value="UniProtKB-EC"/>
</dbReference>
<feature type="compositionally biased region" description="Basic residues" evidence="8">
    <location>
        <begin position="493"/>
        <end position="513"/>
    </location>
</feature>
<evidence type="ECO:0000313" key="11">
    <source>
        <dbReference type="EMBL" id="CDH53810.1"/>
    </source>
</evidence>
<dbReference type="GO" id="GO:0000272">
    <property type="term" value="P:polysaccharide catabolic process"/>
    <property type="evidence" value="ECO:0007669"/>
    <property type="project" value="UniProtKB-KW"/>
</dbReference>
<dbReference type="PANTHER" id="PTHR45708:SF49">
    <property type="entry name" value="ENDOCHITINASE"/>
    <property type="match status" value="1"/>
</dbReference>
<feature type="compositionally biased region" description="Low complexity" evidence="8">
    <location>
        <begin position="379"/>
        <end position="480"/>
    </location>
</feature>
<protein>
    <recommendedName>
        <fullName evidence="2">chitinase</fullName>
        <ecNumber evidence="2">3.2.1.14</ecNumber>
    </recommendedName>
</protein>
<dbReference type="CDD" id="cd02877">
    <property type="entry name" value="GH18_hevamine_XipI_class_III"/>
    <property type="match status" value="1"/>
</dbReference>
<organism evidence="11 12">
    <name type="scientific">Lichtheimia corymbifera JMRC:FSU:9682</name>
    <dbReference type="NCBI Taxonomy" id="1263082"/>
    <lineage>
        <taxon>Eukaryota</taxon>
        <taxon>Fungi</taxon>
        <taxon>Fungi incertae sedis</taxon>
        <taxon>Mucoromycota</taxon>
        <taxon>Mucoromycotina</taxon>
        <taxon>Mucoromycetes</taxon>
        <taxon>Mucorales</taxon>
        <taxon>Lichtheimiaceae</taxon>
        <taxon>Lichtheimia</taxon>
    </lineage>
</organism>
<dbReference type="PROSITE" id="PS51910">
    <property type="entry name" value="GH18_2"/>
    <property type="match status" value="1"/>
</dbReference>
<dbReference type="InterPro" id="IPR001223">
    <property type="entry name" value="Glyco_hydro18_cat"/>
</dbReference>
<evidence type="ECO:0000256" key="3">
    <source>
        <dbReference type="ARBA" id="ARBA00022801"/>
    </source>
</evidence>
<reference evidence="11" key="1">
    <citation type="submission" date="2013-08" db="EMBL/GenBank/DDBJ databases">
        <title>Gene expansion shapes genome architecture in the human pathogen Lichtheimia corymbifera: an evolutionary genomics analysis in the ancient terrestrial Mucorales (Mucoromycotina).</title>
        <authorList>
            <person name="Schwartze V.U."/>
            <person name="Winter S."/>
            <person name="Shelest E."/>
            <person name="Marcet-Houben M."/>
            <person name="Horn F."/>
            <person name="Wehner S."/>
            <person name="Hoffmann K."/>
            <person name="Riege K."/>
            <person name="Sammeth M."/>
            <person name="Nowrousian M."/>
            <person name="Valiante V."/>
            <person name="Linde J."/>
            <person name="Jacobsen I.D."/>
            <person name="Marz M."/>
            <person name="Brakhage A.A."/>
            <person name="Gabaldon T."/>
            <person name="Bocker S."/>
            <person name="Voigt K."/>
        </authorList>
    </citation>
    <scope>NUCLEOTIDE SEQUENCE [LARGE SCALE GENOMIC DNA]</scope>
    <source>
        <strain evidence="11">FSU 9682</strain>
    </source>
</reference>
<dbReference type="Gene3D" id="3.20.20.80">
    <property type="entry name" value="Glycosidases"/>
    <property type="match status" value="1"/>
</dbReference>
<evidence type="ECO:0000256" key="4">
    <source>
        <dbReference type="ARBA" id="ARBA00023024"/>
    </source>
</evidence>
<dbReference type="PANTHER" id="PTHR45708">
    <property type="entry name" value="ENDOCHITINASE"/>
    <property type="match status" value="1"/>
</dbReference>
<dbReference type="InterPro" id="IPR050542">
    <property type="entry name" value="Glycosyl_Hydrlase18_Chitinase"/>
</dbReference>
<dbReference type="Proteomes" id="UP000027586">
    <property type="component" value="Unassembled WGS sequence"/>
</dbReference>
<dbReference type="InterPro" id="IPR001579">
    <property type="entry name" value="Glyco_hydro_18_chit_AS"/>
</dbReference>
<keyword evidence="7" id="KW-0624">Polysaccharide degradation</keyword>
<dbReference type="AlphaFoldDB" id="A0A068RVQ4"/>
<evidence type="ECO:0000259" key="10">
    <source>
        <dbReference type="PROSITE" id="PS51910"/>
    </source>
</evidence>
<dbReference type="GO" id="GO:0006032">
    <property type="term" value="P:chitin catabolic process"/>
    <property type="evidence" value="ECO:0007669"/>
    <property type="project" value="UniProtKB-KW"/>
</dbReference>
<dbReference type="GO" id="GO:0005576">
    <property type="term" value="C:extracellular region"/>
    <property type="evidence" value="ECO:0007669"/>
    <property type="project" value="TreeGrafter"/>
</dbReference>
<name>A0A068RVQ4_9FUNG</name>
<keyword evidence="4" id="KW-0146">Chitin degradation</keyword>
<gene>
    <name evidence="11" type="ORF">LCOR_05123.1</name>
</gene>
<feature type="chain" id="PRO_5001655235" description="chitinase" evidence="9">
    <location>
        <begin position="20"/>
        <end position="513"/>
    </location>
</feature>
<dbReference type="SUPFAM" id="SSF51445">
    <property type="entry name" value="(Trans)glycosidases"/>
    <property type="match status" value="1"/>
</dbReference>
<dbReference type="OrthoDB" id="6020543at2759"/>